<dbReference type="EMBL" id="VUNR01000012">
    <property type="protein sequence ID" value="MSU08788.1"/>
    <property type="molecule type" value="Genomic_DNA"/>
</dbReference>
<dbReference type="InterPro" id="IPR006668">
    <property type="entry name" value="Mg_transptr_MgtE_intracell_dom"/>
</dbReference>
<keyword evidence="2" id="KW-0812">Transmembrane</keyword>
<dbReference type="AlphaFoldDB" id="A0A6I2UB77"/>
<dbReference type="Pfam" id="PF03448">
    <property type="entry name" value="MgtE_N"/>
    <property type="match status" value="1"/>
</dbReference>
<accession>A0A6I2UB77</accession>
<keyword evidence="2" id="KW-0472">Membrane</keyword>
<evidence type="ECO:0000256" key="2">
    <source>
        <dbReference type="SAM" id="Phobius"/>
    </source>
</evidence>
<dbReference type="Gene3D" id="1.25.60.10">
    <property type="entry name" value="MgtE N-terminal domain-like"/>
    <property type="match status" value="1"/>
</dbReference>
<keyword evidence="5" id="KW-1185">Reference proteome</keyword>
<protein>
    <submittedName>
        <fullName evidence="4">Magnesium transporter MgtE</fullName>
    </submittedName>
</protein>
<feature type="transmembrane region" description="Helical" evidence="2">
    <location>
        <begin position="21"/>
        <end position="42"/>
    </location>
</feature>
<proteinExistence type="predicted"/>
<evidence type="ECO:0000313" key="5">
    <source>
        <dbReference type="Proteomes" id="UP000433181"/>
    </source>
</evidence>
<feature type="region of interest" description="Disordered" evidence="1">
    <location>
        <begin position="85"/>
        <end position="105"/>
    </location>
</feature>
<sequence length="206" mass="23023">MMANAEEKGAAPSRRKVLLKRAGMGLLLVVLVIGGFFLGIYLQILDGDEMNKKLGLYDMPIIGQYFVRPTPEDGSTVPDSAAEKAKQEQAQAKKAADDKKSKPVKLTKEEIEKLTQQRQAEEKKRVSKLARLYNEMKPEDAAKIMENMESDIVIAIFQRMDESQVSQIMANFDTGKAASISKLMYVGVPKRVQQVTVDNQAQQQMQ</sequence>
<evidence type="ECO:0000259" key="3">
    <source>
        <dbReference type="Pfam" id="PF03448"/>
    </source>
</evidence>
<feature type="compositionally biased region" description="Basic and acidic residues" evidence="1">
    <location>
        <begin position="94"/>
        <end position="105"/>
    </location>
</feature>
<reference evidence="4 5" key="1">
    <citation type="submission" date="2019-08" db="EMBL/GenBank/DDBJ databases">
        <title>In-depth cultivation of the pig gut microbiome towards novel bacterial diversity and tailored functional studies.</title>
        <authorList>
            <person name="Wylensek D."/>
            <person name="Hitch T.C.A."/>
            <person name="Clavel T."/>
        </authorList>
    </citation>
    <scope>NUCLEOTIDE SEQUENCE [LARGE SCALE GENOMIC DNA]</scope>
    <source>
        <strain evidence="4 5">WCA-693-APC-5D-A</strain>
    </source>
</reference>
<feature type="domain" description="Magnesium transporter MgtE intracellular" evidence="3">
    <location>
        <begin position="130"/>
        <end position="184"/>
    </location>
</feature>
<name>A0A6I2UB77_9FIRM</name>
<comment type="caution">
    <text evidence="4">The sequence shown here is derived from an EMBL/GenBank/DDBJ whole genome shotgun (WGS) entry which is preliminary data.</text>
</comment>
<dbReference type="Proteomes" id="UP000433181">
    <property type="component" value="Unassembled WGS sequence"/>
</dbReference>
<dbReference type="InterPro" id="IPR038076">
    <property type="entry name" value="MgtE_N_sf"/>
</dbReference>
<organism evidence="4 5">
    <name type="scientific">Anaerovibrio slackiae</name>
    <dbReference type="NCBI Taxonomy" id="2652309"/>
    <lineage>
        <taxon>Bacteria</taxon>
        <taxon>Bacillati</taxon>
        <taxon>Bacillota</taxon>
        <taxon>Negativicutes</taxon>
        <taxon>Selenomonadales</taxon>
        <taxon>Selenomonadaceae</taxon>
        <taxon>Anaerovibrio</taxon>
    </lineage>
</organism>
<keyword evidence="2" id="KW-1133">Transmembrane helix</keyword>
<evidence type="ECO:0000313" key="4">
    <source>
        <dbReference type="EMBL" id="MSU08788.1"/>
    </source>
</evidence>
<gene>
    <name evidence="4" type="ORF">FYJ84_07305</name>
</gene>
<dbReference type="SUPFAM" id="SSF158791">
    <property type="entry name" value="MgtE N-terminal domain-like"/>
    <property type="match status" value="1"/>
</dbReference>
<evidence type="ECO:0000256" key="1">
    <source>
        <dbReference type="SAM" id="MobiDB-lite"/>
    </source>
</evidence>